<reference evidence="2" key="1">
    <citation type="submission" date="2016-11" db="EMBL/GenBank/DDBJ databases">
        <authorList>
            <person name="Varghese N."/>
            <person name="Submissions S."/>
        </authorList>
    </citation>
    <scope>NUCLEOTIDE SEQUENCE [LARGE SCALE GENOMIC DNA]</scope>
    <source>
        <strain evidence="2">DSM 9756</strain>
    </source>
</reference>
<dbReference type="RefSeq" id="WP_073041952.1">
    <property type="nucleotide sequence ID" value="NZ_FQVB01000055.1"/>
</dbReference>
<dbReference type="EMBL" id="FQVB01000055">
    <property type="protein sequence ID" value="SHG26450.1"/>
    <property type="molecule type" value="Genomic_DNA"/>
</dbReference>
<dbReference type="Proteomes" id="UP000184076">
    <property type="component" value="Unassembled WGS sequence"/>
</dbReference>
<gene>
    <name evidence="1" type="ORF">SAMN02745206_03578</name>
</gene>
<evidence type="ECO:0000313" key="1">
    <source>
        <dbReference type="EMBL" id="SHG26450.1"/>
    </source>
</evidence>
<dbReference type="STRING" id="1121391.SAMN02745206_03578"/>
<proteinExistence type="predicted"/>
<accession>A0A1M5IEV2</accession>
<sequence>MIDEAREAVLDVLLERFGKCPTEVEKVVLSMESMVTLKSLRRQAVRAESLDAFREFLESCLE</sequence>
<keyword evidence="2" id="KW-1185">Reference proteome</keyword>
<name>A0A1M5IEV2_9BACT</name>
<evidence type="ECO:0000313" key="2">
    <source>
        <dbReference type="Proteomes" id="UP000184076"/>
    </source>
</evidence>
<organism evidence="1 2">
    <name type="scientific">Desulfacinum infernum DSM 9756</name>
    <dbReference type="NCBI Taxonomy" id="1121391"/>
    <lineage>
        <taxon>Bacteria</taxon>
        <taxon>Pseudomonadati</taxon>
        <taxon>Thermodesulfobacteriota</taxon>
        <taxon>Syntrophobacteria</taxon>
        <taxon>Syntrophobacterales</taxon>
        <taxon>Syntrophobacteraceae</taxon>
        <taxon>Desulfacinum</taxon>
    </lineage>
</organism>
<dbReference type="AlphaFoldDB" id="A0A1M5IEV2"/>
<protein>
    <submittedName>
        <fullName evidence="1">Uncharacterized protein</fullName>
    </submittedName>
</protein>